<gene>
    <name evidence="2" type="ORF">OKIT_0371</name>
</gene>
<dbReference type="STRING" id="336988.NT96_05040"/>
<comment type="caution">
    <text evidence="2">The sequence shown here is derived from an EMBL/GenBank/DDBJ whole genome shotgun (WGS) entry which is preliminary data.</text>
</comment>
<feature type="compositionally biased region" description="Low complexity" evidence="1">
    <location>
        <begin position="118"/>
        <end position="133"/>
    </location>
</feature>
<dbReference type="Proteomes" id="UP000004959">
    <property type="component" value="Chromosome"/>
</dbReference>
<evidence type="ECO:0000313" key="3">
    <source>
        <dbReference type="Proteomes" id="UP000004959"/>
    </source>
</evidence>
<evidence type="ECO:0000313" key="2">
    <source>
        <dbReference type="EMBL" id="EHN58493.1"/>
    </source>
</evidence>
<proteinExistence type="predicted"/>
<dbReference type="AlphaFoldDB" id="G9WJ44"/>
<feature type="region of interest" description="Disordered" evidence="1">
    <location>
        <begin position="115"/>
        <end position="152"/>
    </location>
</feature>
<dbReference type="HOGENOM" id="CLU_1203838_0_0_9"/>
<reference evidence="2 3" key="1">
    <citation type="journal article" date="2012" name="PLoS ONE">
        <title>Functional divergence in the genus oenococcus as predicted by genome sequencing of the newly-described species, Oenococcus kitaharae.</title>
        <authorList>
            <person name="Borneman A.R."/>
            <person name="McCarthy J.M."/>
            <person name="Chambers P.J."/>
            <person name="Bartowsky E.J."/>
        </authorList>
    </citation>
    <scope>NUCLEOTIDE SEQUENCE [LARGE SCALE GENOMIC DNA]</scope>
    <source>
        <strain evidence="3">DSM17330</strain>
    </source>
</reference>
<accession>G9WJ44</accession>
<dbReference type="RefSeq" id="WP_007744807.1">
    <property type="nucleotide sequence ID" value="NZ_CM001398.1"/>
</dbReference>
<protein>
    <submittedName>
        <fullName evidence="2">Uncharacterized protein</fullName>
    </submittedName>
</protein>
<organism evidence="2 3">
    <name type="scientific">Oenococcus kitaharae DSM 17330</name>
    <dbReference type="NCBI Taxonomy" id="1045004"/>
    <lineage>
        <taxon>Bacteria</taxon>
        <taxon>Bacillati</taxon>
        <taxon>Bacillota</taxon>
        <taxon>Bacilli</taxon>
        <taxon>Lactobacillales</taxon>
        <taxon>Lactobacillaceae</taxon>
        <taxon>Oenococcus</taxon>
    </lineage>
</organism>
<dbReference type="PATRIC" id="fig|1045004.4.peg.370"/>
<name>G9WJ44_9LACO</name>
<keyword evidence="3" id="KW-1185">Reference proteome</keyword>
<sequence length="230" mass="25534">MKFTSFLHRVIIGKNDRAEQQLQPKPVSPSRVQISLPENKTTPAAATKPDLVTNLKAETPIEQNDNSVPYKSTPTDNGTAASLSHLDMMISQLNPSQKILLENFAQQLINRQHTTDAVPNVSSSSPNSLPSSLRSEAASIQAEDQTSQAALEEDSRQRVAQASEFINSLAQDEEKQTYSRANIDFYKKESAQEEIRIPERDVRLDNLRQLLASSVKDPRGLGRILASNHF</sequence>
<dbReference type="EMBL" id="AFVZ01000001">
    <property type="protein sequence ID" value="EHN58493.1"/>
    <property type="molecule type" value="Genomic_DNA"/>
</dbReference>
<evidence type="ECO:0000256" key="1">
    <source>
        <dbReference type="SAM" id="MobiDB-lite"/>
    </source>
</evidence>